<keyword evidence="3" id="KW-0732">Signal</keyword>
<evidence type="ECO:0000256" key="3">
    <source>
        <dbReference type="SAM" id="SignalP"/>
    </source>
</evidence>
<dbReference type="RefSeq" id="WP_185978896.1">
    <property type="nucleotide sequence ID" value="NZ_JACBGI020000026.1"/>
</dbReference>
<sequence>MGTKKMKWFVSTMVWMLSGTAFAQGLQVNDLQRQAMGLETQTAQSVSQVPSALFPAEAIMPLNTLRALSSPTAGQVSEIKVVHGPVKQGETILRLQSAQLLAMQNRYLATLADLDVAKSQARRSQELYDNGVASVKRLQADKAQLRKLQTELTQQEQEMVLLGMDQARLKSLKTQRRLQSSELDLKAPVNGQLFDMKVRLGERVEANQVLFSLGEVDPIVLVVRAPLSVAKGLSEGLSVAIDGSDKVGSIAHIDPVVDSMTQTVDVHIRVENKDGEFHAGQYLKVRFLQPATQNVFQTSAQALTSFDGSNALFVDQGGQIEAVAVEVLSVADGHLFFRPVNDSSATLSVYSRGTTAIKSALEAVADPQGE</sequence>
<dbReference type="PANTHER" id="PTHR30097:SF4">
    <property type="entry name" value="SLR6042 PROTEIN"/>
    <property type="match status" value="1"/>
</dbReference>
<dbReference type="Gene3D" id="2.40.30.170">
    <property type="match status" value="1"/>
</dbReference>
<evidence type="ECO:0000259" key="5">
    <source>
        <dbReference type="Pfam" id="PF25973"/>
    </source>
</evidence>
<evidence type="ECO:0000313" key="6">
    <source>
        <dbReference type="EMBL" id="MBF6058749.1"/>
    </source>
</evidence>
<keyword evidence="2" id="KW-0175">Coiled coil</keyword>
<feature type="domain" description="CusB-like beta-barrel" evidence="4">
    <location>
        <begin position="241"/>
        <end position="288"/>
    </location>
</feature>
<reference evidence="6 7" key="1">
    <citation type="submission" date="2020-06" db="EMBL/GenBank/DDBJ databases">
        <authorList>
            <person name="Scott K."/>
        </authorList>
    </citation>
    <scope>NUCLEOTIDE SEQUENCE [LARGE SCALE GENOMIC DNA]</scope>
    <source>
        <strain evidence="6 7">HH1</strain>
    </source>
</reference>
<feature type="domain" description="CzcB-like barrel-sandwich hybrid" evidence="5">
    <location>
        <begin position="69"/>
        <end position="213"/>
    </location>
</feature>
<dbReference type="Gene3D" id="1.10.287.470">
    <property type="entry name" value="Helix hairpin bin"/>
    <property type="match status" value="1"/>
</dbReference>
<dbReference type="SUPFAM" id="SSF111369">
    <property type="entry name" value="HlyD-like secretion proteins"/>
    <property type="match status" value="1"/>
</dbReference>
<keyword evidence="7" id="KW-1185">Reference proteome</keyword>
<proteinExistence type="predicted"/>
<dbReference type="InterPro" id="IPR058647">
    <property type="entry name" value="BSH_CzcB-like"/>
</dbReference>
<dbReference type="Pfam" id="PF25973">
    <property type="entry name" value="BSH_CzcB"/>
    <property type="match status" value="1"/>
</dbReference>
<evidence type="ECO:0000259" key="4">
    <source>
        <dbReference type="Pfam" id="PF25954"/>
    </source>
</evidence>
<feature type="signal peptide" evidence="3">
    <location>
        <begin position="1"/>
        <end position="23"/>
    </location>
</feature>
<dbReference type="InterPro" id="IPR058792">
    <property type="entry name" value="Beta-barrel_RND_2"/>
</dbReference>
<protein>
    <submittedName>
        <fullName evidence="6">Efflux RND transporter periplasmic adaptor subunit</fullName>
    </submittedName>
</protein>
<evidence type="ECO:0000256" key="2">
    <source>
        <dbReference type="SAM" id="Coils"/>
    </source>
</evidence>
<feature type="coiled-coil region" evidence="2">
    <location>
        <begin position="135"/>
        <end position="165"/>
    </location>
</feature>
<keyword evidence="1" id="KW-0813">Transport</keyword>
<evidence type="ECO:0000313" key="7">
    <source>
        <dbReference type="Proteomes" id="UP001193680"/>
    </source>
</evidence>
<reference evidence="6 7" key="2">
    <citation type="submission" date="2020-11" db="EMBL/GenBank/DDBJ databases">
        <title>Sulfur oxidizing isolate from Hospital Hole Sinkhole.</title>
        <authorList>
            <person name="Scott K.M."/>
        </authorList>
    </citation>
    <scope>NUCLEOTIDE SEQUENCE [LARGE SCALE GENOMIC DNA]</scope>
    <source>
        <strain evidence="6 7">HH1</strain>
    </source>
</reference>
<dbReference type="InterPro" id="IPR051909">
    <property type="entry name" value="MFP_Cation_Efflux"/>
</dbReference>
<dbReference type="Pfam" id="PF25954">
    <property type="entry name" value="Beta-barrel_RND_2"/>
    <property type="match status" value="1"/>
</dbReference>
<dbReference type="Gene3D" id="2.40.50.100">
    <property type="match status" value="1"/>
</dbReference>
<organism evidence="6 7">
    <name type="scientific">Thiomicrorhabdus heinhorstiae</name>
    <dbReference type="NCBI Taxonomy" id="2748010"/>
    <lineage>
        <taxon>Bacteria</taxon>
        <taxon>Pseudomonadati</taxon>
        <taxon>Pseudomonadota</taxon>
        <taxon>Gammaproteobacteria</taxon>
        <taxon>Thiotrichales</taxon>
        <taxon>Piscirickettsiaceae</taxon>
        <taxon>Thiomicrorhabdus</taxon>
    </lineage>
</organism>
<feature type="chain" id="PRO_5045951632" evidence="3">
    <location>
        <begin position="24"/>
        <end position="370"/>
    </location>
</feature>
<gene>
    <name evidence="6" type="ORF">H8792_010390</name>
</gene>
<accession>A0ABS0BZ77</accession>
<dbReference type="Proteomes" id="UP001193680">
    <property type="component" value="Unassembled WGS sequence"/>
</dbReference>
<evidence type="ECO:0000256" key="1">
    <source>
        <dbReference type="ARBA" id="ARBA00022448"/>
    </source>
</evidence>
<dbReference type="PANTHER" id="PTHR30097">
    <property type="entry name" value="CATION EFFLUX SYSTEM PROTEIN CUSB"/>
    <property type="match status" value="1"/>
</dbReference>
<dbReference type="EMBL" id="JACBGI020000026">
    <property type="protein sequence ID" value="MBF6058749.1"/>
    <property type="molecule type" value="Genomic_DNA"/>
</dbReference>
<name>A0ABS0BZ77_9GAMM</name>
<comment type="caution">
    <text evidence="6">The sequence shown here is derived from an EMBL/GenBank/DDBJ whole genome shotgun (WGS) entry which is preliminary data.</text>
</comment>